<organism evidence="1 2">
    <name type="scientific">Aeromonas phage AS-zj</name>
    <dbReference type="NCBI Taxonomy" id="2024208"/>
    <lineage>
        <taxon>Viruses</taxon>
        <taxon>Duplodnaviria</taxon>
        <taxon>Heunggongvirae</taxon>
        <taxon>Uroviricota</taxon>
        <taxon>Caudoviricetes</taxon>
        <taxon>Pantevenvirales</taxon>
        <taxon>Straboviridae</taxon>
        <taxon>Emmerichvirinae</taxon>
        <taxon>Ceceduovirus</taxon>
        <taxon>Ceceduovirus aszj</taxon>
    </lineage>
</organism>
<dbReference type="GeneID" id="55604459"/>
<dbReference type="KEGG" id="vg:55604459"/>
<accession>A0A223LDC8</accession>
<keyword evidence="2" id="KW-1185">Reference proteome</keyword>
<evidence type="ECO:0000313" key="1">
    <source>
        <dbReference type="EMBL" id="ASU00460.1"/>
    </source>
</evidence>
<evidence type="ECO:0000313" key="2">
    <source>
        <dbReference type="Proteomes" id="UP000226092"/>
    </source>
</evidence>
<proteinExistence type="predicted"/>
<reference evidence="1 2" key="1">
    <citation type="submission" date="2017-07" db="EMBL/GenBank/DDBJ databases">
        <title>In vitro design and evaluation of phage cocktails against multidrug-resistant Aeromonas salmonicida.</title>
        <authorList>
            <person name="Chen L."/>
            <person name="Yuan S."/>
            <person name="Ma Y."/>
        </authorList>
    </citation>
    <scope>NUCLEOTIDE SEQUENCE [LARGE SCALE GENOMIC DNA]</scope>
</reference>
<protein>
    <submittedName>
        <fullName evidence="1">Head assembly cochaperone with GroEL</fullName>
    </submittedName>
</protein>
<dbReference type="EMBL" id="MF448340">
    <property type="protein sequence ID" value="ASU00460.1"/>
    <property type="molecule type" value="Genomic_DNA"/>
</dbReference>
<dbReference type="RefSeq" id="YP_009834392.1">
    <property type="nucleotide sequence ID" value="NC_048673.1"/>
</dbReference>
<dbReference type="Proteomes" id="UP000226092">
    <property type="component" value="Segment"/>
</dbReference>
<sequence length="76" mass="8946">MKVVVTREQFIKAHLNYVNSKERDELDKLLGFPVSISTANQLFLDINTLFVFDIKHVEIDFVDFAYLAPFWPKKKN</sequence>
<name>A0A223LDC8_9CAUD</name>